<name>A0ACB0KYN7_TRIPR</name>
<evidence type="ECO:0000313" key="2">
    <source>
        <dbReference type="Proteomes" id="UP001177021"/>
    </source>
</evidence>
<dbReference type="Proteomes" id="UP001177021">
    <property type="component" value="Unassembled WGS sequence"/>
</dbReference>
<keyword evidence="2" id="KW-1185">Reference proteome</keyword>
<sequence length="1323" mass="150225">MAESITQTCIFIEPGAASIKPSLMSLPRLLQCRVATVPHCYSVLLVLFSAKLLLVILLEFSRFPFYHYCSIVFMASMNEKNNFCVRFTGKNYPAWEFQFRMYVKGEGLWSHLDDVSKAPLKTTDLDEWEIKDAKIISWILSTIDPQMINNLRAFSTAQEMWNYLKRIYDQDNDAKRFQLEQEIANYKQGNMSVQEYYSGFLNLWTEHSAIIHAKVPKSSLAVVQEVYNTSRQDQFLMKLRPEFEVVRGIMSHDSVISEPVTVAYAAQSRGNGHDLRHIQCFSCKQFGQFASGCSKKFCNYCKKRDHIISDCPIRPPRRTQRPVQAFHASTSSEVGPSITSTSTDGALQSEIIQQMLFQPWEFRNIQIADGNALSITNVGDLNSDFRDVLVSPGLASNLLSVGQLVDNNCNVNVSRDGCLVQEQVSGKVIAKGPKVGRLFPLQFISSHLSFACNNVLNSYEDWHRKLGHPNSVVLSHLFKNRLLGNKNIVSNASLSCSVCKLAKSKTLPFPSGAYRASTCFEMIHSDVWGMSPVVSHARYKYFVTFIDDYSRFTWIYFLRAKSEVFSMFKKFLTYVETQFHGSVKIFRSDSGGEYMSHEFQEFLQQKGILSQRSCPNTPQQNGMTERKNRHLLDVTRSLLLQASVPSRFWVEALSTAVFLINRLPSTVIDLDSPFFRLYKTHPDYSDLHTFGCVCFVHLPPFERHKLGAQSVQCAFMGYSHSHKGFVCYDVSNCRFRISRNVTFFEDQFMFHRVSPALDDVVTLPNFSIMPESIERYKPGYVYVRKSRQQVLMPLPDTAPPPAPAMVEPRRSGRISRAPDRYSPDRYDASHTSLTASLSSISIPTSYSQAVKDVRWIKAMNEELQALQENFTWDIVSCPPDVKPIGCKWVYSVKLNSDGSLNRYKARLVALGNKQEYGIDYDETFAPVAKMTTVRTVISIAASSGWSLHQMDVKNAFLHGDLTEDIYMTPPQGLFSSSKGVCKLKRSLYGLKQAPRAWYEKFRSTLLGFSFTQSQYDSSLFIHSTPAGIVLLLLYVDDMVITGSDLASMQRLKQQLQSAFHMKDLGTLHYFLGLEVHSTSKGILLHQHKYATDLISMAGLESANPVDTPLEVNVKYHRDDGDLLPDPLLYRQLVGSLNYLTITRPDISFDVQQVSQFMYSPRHLHLAAVRRCPDTRRSVTGWCMFLGSSLISWKSKKQARVSKSSTESEYRAMSAACSEIIWLRGLLAELGFPQTEPTSLYADNTSAIQIVANTVFHERTKHIEVDCHSIRDAYDDRLIALPHVSTQFQVADILTKVVPRPRHQFLVSKLMLLDQPHQFEGGCE</sequence>
<reference evidence="1" key="1">
    <citation type="submission" date="2023-10" db="EMBL/GenBank/DDBJ databases">
        <authorList>
            <person name="Rodriguez Cubillos JULIANA M."/>
            <person name="De Vega J."/>
        </authorList>
    </citation>
    <scope>NUCLEOTIDE SEQUENCE</scope>
</reference>
<proteinExistence type="predicted"/>
<accession>A0ACB0KYN7</accession>
<gene>
    <name evidence="1" type="ORF">MILVUS5_LOCUS27812</name>
</gene>
<protein>
    <submittedName>
        <fullName evidence="1">Uncharacterized protein</fullName>
    </submittedName>
</protein>
<organism evidence="1 2">
    <name type="scientific">Trifolium pratense</name>
    <name type="common">Red clover</name>
    <dbReference type="NCBI Taxonomy" id="57577"/>
    <lineage>
        <taxon>Eukaryota</taxon>
        <taxon>Viridiplantae</taxon>
        <taxon>Streptophyta</taxon>
        <taxon>Embryophyta</taxon>
        <taxon>Tracheophyta</taxon>
        <taxon>Spermatophyta</taxon>
        <taxon>Magnoliopsida</taxon>
        <taxon>eudicotyledons</taxon>
        <taxon>Gunneridae</taxon>
        <taxon>Pentapetalae</taxon>
        <taxon>rosids</taxon>
        <taxon>fabids</taxon>
        <taxon>Fabales</taxon>
        <taxon>Fabaceae</taxon>
        <taxon>Papilionoideae</taxon>
        <taxon>50 kb inversion clade</taxon>
        <taxon>NPAAA clade</taxon>
        <taxon>Hologalegina</taxon>
        <taxon>IRL clade</taxon>
        <taxon>Trifolieae</taxon>
        <taxon>Trifolium</taxon>
    </lineage>
</organism>
<evidence type="ECO:0000313" key="1">
    <source>
        <dbReference type="EMBL" id="CAJ2662201.1"/>
    </source>
</evidence>
<comment type="caution">
    <text evidence="1">The sequence shown here is derived from an EMBL/GenBank/DDBJ whole genome shotgun (WGS) entry which is preliminary data.</text>
</comment>
<dbReference type="EMBL" id="CASHSV030000409">
    <property type="protein sequence ID" value="CAJ2662201.1"/>
    <property type="molecule type" value="Genomic_DNA"/>
</dbReference>